<reference evidence="2 3" key="1">
    <citation type="submission" date="2014-04" db="EMBL/GenBank/DDBJ databases">
        <authorList>
            <consortium name="DOE Joint Genome Institute"/>
            <person name="Kuo A."/>
            <person name="Zuccaro A."/>
            <person name="Kohler A."/>
            <person name="Nagy L.G."/>
            <person name="Floudas D."/>
            <person name="Copeland A."/>
            <person name="Barry K.W."/>
            <person name="Cichocki N."/>
            <person name="Veneault-Fourrey C."/>
            <person name="LaButti K."/>
            <person name="Lindquist E.A."/>
            <person name="Lipzen A."/>
            <person name="Lundell T."/>
            <person name="Morin E."/>
            <person name="Murat C."/>
            <person name="Sun H."/>
            <person name="Tunlid A."/>
            <person name="Henrissat B."/>
            <person name="Grigoriev I.V."/>
            <person name="Hibbett D.S."/>
            <person name="Martin F."/>
            <person name="Nordberg H.P."/>
            <person name="Cantor M.N."/>
            <person name="Hua S.X."/>
        </authorList>
    </citation>
    <scope>NUCLEOTIDE SEQUENCE [LARGE SCALE GENOMIC DNA]</scope>
    <source>
        <strain evidence="2 3">MAFF 305830</strain>
    </source>
</reference>
<feature type="compositionally biased region" description="Low complexity" evidence="1">
    <location>
        <begin position="185"/>
        <end position="219"/>
    </location>
</feature>
<feature type="compositionally biased region" description="Low complexity" evidence="1">
    <location>
        <begin position="261"/>
        <end position="292"/>
    </location>
</feature>
<evidence type="ECO:0000313" key="2">
    <source>
        <dbReference type="EMBL" id="KIM33111.1"/>
    </source>
</evidence>
<feature type="region of interest" description="Disordered" evidence="1">
    <location>
        <begin position="1"/>
        <end position="38"/>
    </location>
</feature>
<protein>
    <submittedName>
        <fullName evidence="2">Uncharacterized protein</fullName>
    </submittedName>
</protein>
<dbReference type="HOGENOM" id="CLU_915754_0_0_1"/>
<reference evidence="3" key="2">
    <citation type="submission" date="2015-01" db="EMBL/GenBank/DDBJ databases">
        <title>Evolutionary Origins and Diversification of the Mycorrhizal Mutualists.</title>
        <authorList>
            <consortium name="DOE Joint Genome Institute"/>
            <consortium name="Mycorrhizal Genomics Consortium"/>
            <person name="Kohler A."/>
            <person name="Kuo A."/>
            <person name="Nagy L.G."/>
            <person name="Floudas D."/>
            <person name="Copeland A."/>
            <person name="Barry K.W."/>
            <person name="Cichocki N."/>
            <person name="Veneault-Fourrey C."/>
            <person name="LaButti K."/>
            <person name="Lindquist E.A."/>
            <person name="Lipzen A."/>
            <person name="Lundell T."/>
            <person name="Morin E."/>
            <person name="Murat C."/>
            <person name="Riley R."/>
            <person name="Ohm R."/>
            <person name="Sun H."/>
            <person name="Tunlid A."/>
            <person name="Henrissat B."/>
            <person name="Grigoriev I.V."/>
            <person name="Hibbett D.S."/>
            <person name="Martin F."/>
        </authorList>
    </citation>
    <scope>NUCLEOTIDE SEQUENCE [LARGE SCALE GENOMIC DNA]</scope>
    <source>
        <strain evidence="3">MAFF 305830</strain>
    </source>
</reference>
<evidence type="ECO:0000256" key="1">
    <source>
        <dbReference type="SAM" id="MobiDB-lite"/>
    </source>
</evidence>
<feature type="region of interest" description="Disordered" evidence="1">
    <location>
        <begin position="82"/>
        <end position="147"/>
    </location>
</feature>
<proteinExistence type="predicted"/>
<dbReference type="Proteomes" id="UP000054097">
    <property type="component" value="Unassembled WGS sequence"/>
</dbReference>
<accession>A0A0C3BNW3</accession>
<name>A0A0C3BNW3_SERVB</name>
<evidence type="ECO:0000313" key="3">
    <source>
        <dbReference type="Proteomes" id="UP000054097"/>
    </source>
</evidence>
<keyword evidence="3" id="KW-1185">Reference proteome</keyword>
<feature type="region of interest" description="Disordered" evidence="1">
    <location>
        <begin position="185"/>
        <end position="304"/>
    </location>
</feature>
<dbReference type="EMBL" id="KN824278">
    <property type="protein sequence ID" value="KIM33111.1"/>
    <property type="molecule type" value="Genomic_DNA"/>
</dbReference>
<feature type="compositionally biased region" description="Basic and acidic residues" evidence="1">
    <location>
        <begin position="294"/>
        <end position="304"/>
    </location>
</feature>
<feature type="compositionally biased region" description="Polar residues" evidence="1">
    <location>
        <begin position="1"/>
        <end position="21"/>
    </location>
</feature>
<feature type="compositionally biased region" description="Polar residues" evidence="1">
    <location>
        <begin position="86"/>
        <end position="99"/>
    </location>
</feature>
<gene>
    <name evidence="2" type="ORF">M408DRAFT_148928</name>
</gene>
<dbReference type="AlphaFoldDB" id="A0A0C3BNW3"/>
<sequence length="304" mass="33074">MMNGSPMNATTSLPVFENKQQQGGGGFDSYPDARKFKPHPLYDQRPLFGDYPTHVSNFEQNVPPMAAERLLVKRESIYAPPPGQPALSSLLSHQQQRTTDIPPHDYYHSQQRPSFSRPGEGYSSQPISGVHADISSNGNPAGPTTTTTYHTMYPAHLVPWPDSYSAHNSSTSASQIMNRRPQPATALTPLTPVIPPVGLTSNSGSNGSPSSQPTSASGSVPDQQQRLPAIPADSIYAPRRPAAYVSGFPSTSSTPTPPSYMPSSTQPQSSMYSHHGESAEQAQSQQQQQQRQRQYHDGSDTYRQ</sequence>
<feature type="compositionally biased region" description="Polar residues" evidence="1">
    <location>
        <begin position="134"/>
        <end position="143"/>
    </location>
</feature>
<organism evidence="2 3">
    <name type="scientific">Serendipita vermifera MAFF 305830</name>
    <dbReference type="NCBI Taxonomy" id="933852"/>
    <lineage>
        <taxon>Eukaryota</taxon>
        <taxon>Fungi</taxon>
        <taxon>Dikarya</taxon>
        <taxon>Basidiomycota</taxon>
        <taxon>Agaricomycotina</taxon>
        <taxon>Agaricomycetes</taxon>
        <taxon>Sebacinales</taxon>
        <taxon>Serendipitaceae</taxon>
        <taxon>Serendipita</taxon>
    </lineage>
</organism>